<organism evidence="4 5">
    <name type="scientific">Paenibacillus gallinarum</name>
    <dbReference type="NCBI Taxonomy" id="2762232"/>
    <lineage>
        <taxon>Bacteria</taxon>
        <taxon>Bacillati</taxon>
        <taxon>Bacillota</taxon>
        <taxon>Bacilli</taxon>
        <taxon>Bacillales</taxon>
        <taxon>Paenibacillaceae</taxon>
        <taxon>Paenibacillus</taxon>
    </lineage>
</organism>
<dbReference type="InterPro" id="IPR020084">
    <property type="entry name" value="NUDIX_hydrolase_CS"/>
</dbReference>
<gene>
    <name evidence="4" type="ORF">H9647_13835</name>
</gene>
<dbReference type="InterPro" id="IPR015797">
    <property type="entry name" value="NUDIX_hydrolase-like_dom_sf"/>
</dbReference>
<name>A0ABR8T069_9BACL</name>
<keyword evidence="5" id="KW-1185">Reference proteome</keyword>
<dbReference type="Proteomes" id="UP000608071">
    <property type="component" value="Unassembled WGS sequence"/>
</dbReference>
<feature type="domain" description="Nudix hydrolase" evidence="3">
    <location>
        <begin position="3"/>
        <end position="134"/>
    </location>
</feature>
<dbReference type="RefSeq" id="WP_191800903.1">
    <property type="nucleotide sequence ID" value="NZ_JACSQL010000006.1"/>
</dbReference>
<evidence type="ECO:0000313" key="5">
    <source>
        <dbReference type="Proteomes" id="UP000608071"/>
    </source>
</evidence>
<reference evidence="4 5" key="1">
    <citation type="submission" date="2020-08" db="EMBL/GenBank/DDBJ databases">
        <title>A Genomic Blueprint of the Chicken Gut Microbiome.</title>
        <authorList>
            <person name="Gilroy R."/>
            <person name="Ravi A."/>
            <person name="Getino M."/>
            <person name="Pursley I."/>
            <person name="Horton D.L."/>
            <person name="Alikhan N.-F."/>
            <person name="Baker D."/>
            <person name="Gharbi K."/>
            <person name="Hall N."/>
            <person name="Watson M."/>
            <person name="Adriaenssens E.M."/>
            <person name="Foster-Nyarko E."/>
            <person name="Jarju S."/>
            <person name="Secka A."/>
            <person name="Antonio M."/>
            <person name="Oren A."/>
            <person name="Chaudhuri R."/>
            <person name="La Ragione R.M."/>
            <person name="Hildebrand F."/>
            <person name="Pallen M.J."/>
        </authorList>
    </citation>
    <scope>NUCLEOTIDE SEQUENCE [LARGE SCALE GENOMIC DNA]</scope>
    <source>
        <strain evidence="4 5">Sa2BVA9</strain>
    </source>
</reference>
<keyword evidence="2" id="KW-0378">Hydrolase</keyword>
<evidence type="ECO:0000256" key="1">
    <source>
        <dbReference type="ARBA" id="ARBA00005582"/>
    </source>
</evidence>
<dbReference type="PANTHER" id="PTHR43736">
    <property type="entry name" value="ADP-RIBOSE PYROPHOSPHATASE"/>
    <property type="match status" value="1"/>
</dbReference>
<evidence type="ECO:0000313" key="4">
    <source>
        <dbReference type="EMBL" id="MBD7969153.1"/>
    </source>
</evidence>
<comment type="caution">
    <text evidence="4">The sequence shown here is derived from an EMBL/GenBank/DDBJ whole genome shotgun (WGS) entry which is preliminary data.</text>
</comment>
<accession>A0ABR8T069</accession>
<comment type="similarity">
    <text evidence="1">Belongs to the Nudix hydrolase family.</text>
</comment>
<protein>
    <submittedName>
        <fullName evidence="4">NUDIX domain-containing protein</fullName>
    </submittedName>
</protein>
<proteinExistence type="inferred from homology"/>
<dbReference type="InterPro" id="IPR000086">
    <property type="entry name" value="NUDIX_hydrolase_dom"/>
</dbReference>
<dbReference type="Gene3D" id="3.90.79.10">
    <property type="entry name" value="Nucleoside Triphosphate Pyrophosphohydrolase"/>
    <property type="match status" value="1"/>
</dbReference>
<evidence type="ECO:0000259" key="3">
    <source>
        <dbReference type="PROSITE" id="PS51462"/>
    </source>
</evidence>
<dbReference type="PROSITE" id="PS00893">
    <property type="entry name" value="NUDIX_BOX"/>
    <property type="match status" value="1"/>
</dbReference>
<sequence>MTPHFVLVASVSIVSHGKLLMIEENKPGEVGKWNFPSGRAEQSEPILGAAQREVKEETGIDVKLTSTTGVYNFTSPTNDQVILFHFMGEMIGGSLQLQEESITDYKWIEPSHLLEMDLGRLRNGQILKQITQNIIKEHFYPLSIIHE</sequence>
<dbReference type="SUPFAM" id="SSF55811">
    <property type="entry name" value="Nudix"/>
    <property type="match status" value="1"/>
</dbReference>
<dbReference type="EMBL" id="JACSQL010000006">
    <property type="protein sequence ID" value="MBD7969153.1"/>
    <property type="molecule type" value="Genomic_DNA"/>
</dbReference>
<dbReference type="PROSITE" id="PS51462">
    <property type="entry name" value="NUDIX"/>
    <property type="match status" value="1"/>
</dbReference>
<dbReference type="Pfam" id="PF00293">
    <property type="entry name" value="NUDIX"/>
    <property type="match status" value="1"/>
</dbReference>
<dbReference type="PANTHER" id="PTHR43736:SF1">
    <property type="entry name" value="DIHYDRONEOPTERIN TRIPHOSPHATE DIPHOSPHATASE"/>
    <property type="match status" value="1"/>
</dbReference>
<evidence type="ECO:0000256" key="2">
    <source>
        <dbReference type="ARBA" id="ARBA00022801"/>
    </source>
</evidence>